<keyword evidence="1" id="KW-0812">Transmembrane</keyword>
<gene>
    <name evidence="2" type="ORF">OB919_02730</name>
</gene>
<dbReference type="RefSeq" id="WP_342806131.1">
    <property type="nucleotide sequence ID" value="NZ_JAOPJZ010000001.1"/>
</dbReference>
<comment type="caution">
    <text evidence="2">The sequence shown here is derived from an EMBL/GenBank/DDBJ whole genome shotgun (WGS) entry which is preliminary data.</text>
</comment>
<dbReference type="EMBL" id="JAOPJZ010000001">
    <property type="protein sequence ID" value="MCU4750905.1"/>
    <property type="molecule type" value="Genomic_DNA"/>
</dbReference>
<sequence>MPDISFLVLTALRLLVLGLGAAITYTSYRAYRRTGGHYLRTAAIGFGIITVGVFIEGALVVLFDVSIRTAHIVESAVIVVGFVVLLYSFRQ</sequence>
<evidence type="ECO:0000313" key="3">
    <source>
        <dbReference type="Proteomes" id="UP001321047"/>
    </source>
</evidence>
<dbReference type="Pfam" id="PF24365">
    <property type="entry name" value="DUF7521"/>
    <property type="match status" value="1"/>
</dbReference>
<protein>
    <submittedName>
        <fullName evidence="2">Uncharacterized protein</fullName>
    </submittedName>
</protein>
<proteinExistence type="predicted"/>
<reference evidence="2 3" key="1">
    <citation type="submission" date="2022-09" db="EMBL/GenBank/DDBJ databases">
        <title>Enrichment on poylsaccharides allowed isolation of novel metabolic and taxonomic groups of Haloarchaea.</title>
        <authorList>
            <person name="Sorokin D.Y."/>
            <person name="Elcheninov A.G."/>
            <person name="Khizhniak T.V."/>
            <person name="Kolganova T.V."/>
            <person name="Kublanov I.V."/>
        </authorList>
    </citation>
    <scope>NUCLEOTIDE SEQUENCE [LARGE SCALE GENOMIC DNA]</scope>
    <source>
        <strain evidence="2 3">AArc-curdl1</strain>
    </source>
</reference>
<keyword evidence="1" id="KW-0472">Membrane</keyword>
<evidence type="ECO:0000256" key="1">
    <source>
        <dbReference type="SAM" id="Phobius"/>
    </source>
</evidence>
<evidence type="ECO:0000313" key="2">
    <source>
        <dbReference type="EMBL" id="MCU4750905.1"/>
    </source>
</evidence>
<dbReference type="Proteomes" id="UP001321047">
    <property type="component" value="Unassembled WGS sequence"/>
</dbReference>
<dbReference type="InterPro" id="IPR055943">
    <property type="entry name" value="DUF7521"/>
</dbReference>
<name>A0AAP2Z5R5_9EURY</name>
<keyword evidence="3" id="KW-1185">Reference proteome</keyword>
<keyword evidence="1" id="KW-1133">Transmembrane helix</keyword>
<dbReference type="AlphaFoldDB" id="A0AAP2Z5R5"/>
<accession>A0AAP2Z5R5</accession>
<feature type="transmembrane region" description="Helical" evidence="1">
    <location>
        <begin position="69"/>
        <end position="89"/>
    </location>
</feature>
<feature type="transmembrane region" description="Helical" evidence="1">
    <location>
        <begin position="38"/>
        <end position="63"/>
    </location>
</feature>
<feature type="transmembrane region" description="Helical" evidence="1">
    <location>
        <begin position="6"/>
        <end position="26"/>
    </location>
</feature>
<organism evidence="2 3">
    <name type="scientific">Natronosalvus hydrolyticus</name>
    <dbReference type="NCBI Taxonomy" id="2979988"/>
    <lineage>
        <taxon>Archaea</taxon>
        <taxon>Methanobacteriati</taxon>
        <taxon>Methanobacteriota</taxon>
        <taxon>Stenosarchaea group</taxon>
        <taxon>Halobacteria</taxon>
        <taxon>Halobacteriales</taxon>
        <taxon>Natrialbaceae</taxon>
        <taxon>Natronosalvus</taxon>
    </lineage>
</organism>